<dbReference type="EMBL" id="CP136863">
    <property type="protein sequence ID" value="WOJ91700.1"/>
    <property type="molecule type" value="Genomic_DNA"/>
</dbReference>
<keyword evidence="2" id="KW-0614">Plasmid</keyword>
<feature type="region of interest" description="Disordered" evidence="1">
    <location>
        <begin position="1"/>
        <end position="30"/>
    </location>
</feature>
<gene>
    <name evidence="2" type="ORF">RZS28_19845</name>
</gene>
<evidence type="ECO:0000313" key="2">
    <source>
        <dbReference type="EMBL" id="WOJ91700.1"/>
    </source>
</evidence>
<proteinExistence type="predicted"/>
<reference evidence="2 3" key="1">
    <citation type="submission" date="2023-10" db="EMBL/GenBank/DDBJ databases">
        <title>Novel methanotroph of the genus Methylocapsa from a subarctic wetland.</title>
        <authorList>
            <person name="Belova S.E."/>
            <person name="Oshkin I.Y."/>
            <person name="Miroshnikov K."/>
            <person name="Dedysh S.N."/>
        </authorList>
    </citation>
    <scope>NUCLEOTIDE SEQUENCE [LARGE SCALE GENOMIC DNA]</scope>
    <source>
        <strain evidence="2 3">RX1</strain>
        <plasmid evidence="2 3">pRX1</plasmid>
    </source>
</reference>
<evidence type="ECO:0000313" key="3">
    <source>
        <dbReference type="Proteomes" id="UP001626536"/>
    </source>
</evidence>
<dbReference type="Proteomes" id="UP001626536">
    <property type="component" value="Plasmid pRX1"/>
</dbReference>
<protein>
    <submittedName>
        <fullName evidence="2">Uncharacterized protein</fullName>
    </submittedName>
</protein>
<evidence type="ECO:0000256" key="1">
    <source>
        <dbReference type="SAM" id="MobiDB-lite"/>
    </source>
</evidence>
<sequence>MTDLFDRKDAAPAPPSSPQNLKQDSNKRGDGQNACMVCGALAYFGFGVKLLAGRPGRWSCGAHRDAVKNAIRR</sequence>
<name>A0ABZ0HXW9_9HYPH</name>
<keyword evidence="3" id="KW-1185">Reference proteome</keyword>
<feature type="compositionally biased region" description="Basic and acidic residues" evidence="1">
    <location>
        <begin position="1"/>
        <end position="10"/>
    </location>
</feature>
<geneLocation type="plasmid" evidence="2 3">
    <name>pRX1</name>
</geneLocation>
<accession>A0ABZ0HXW9</accession>
<dbReference type="RefSeq" id="WP_318655127.1">
    <property type="nucleotide sequence ID" value="NZ_CP136863.1"/>
</dbReference>
<organism evidence="2 3">
    <name type="scientific">Methylocapsa polymorpha</name>
    <dbReference type="NCBI Taxonomy" id="3080828"/>
    <lineage>
        <taxon>Bacteria</taxon>
        <taxon>Pseudomonadati</taxon>
        <taxon>Pseudomonadota</taxon>
        <taxon>Alphaproteobacteria</taxon>
        <taxon>Hyphomicrobiales</taxon>
        <taxon>Beijerinckiaceae</taxon>
        <taxon>Methylocapsa</taxon>
    </lineage>
</organism>